<dbReference type="PANTHER" id="PTHR30026:SF20">
    <property type="entry name" value="OUTER MEMBRANE PROTEIN TOLC"/>
    <property type="match status" value="1"/>
</dbReference>
<keyword evidence="3" id="KW-0813">Transport</keyword>
<sequence length="433" mass="48067">MKRYYPYVAGLTAAVFCLVLSTQSVAAEPVDLSLNQCVTLALENNPAMKIAEANKDKAAWGIQQAKAGKGLNLGYTHTDLRSSAPPSWWPYLSPYSAYNYFSNELRLTVPIDASGNLENAVSQAKLNSNISDLNVQLTKQQLKLKVTDAYFDVLQARNLLKVAKQTVNDFTVHLQNVQDQYDVGTVALPDVLQTKVRLANAQDGLTQAQNNYDLAVYNLNNIIGLPLHSEIKLQEDLAYQPSPLTLDDCIRYALQYRPEMEQTQDSIHMAADQVEIAQSGRKPSFSLVGATEWQDNDFPAVKNRNWTVSLVAQLNVLDSGLTQSQVKKAEADVVAAREQARQTRDGITLEVSQAYLSMQEAAKRIDTDKVAVEQGEVDLKLAEERYQNGIGTNLDVIDAELALEQARNNYIKALYDYNTDKALLEKTMGITVK</sequence>
<evidence type="ECO:0000256" key="3">
    <source>
        <dbReference type="ARBA" id="ARBA00022448"/>
    </source>
</evidence>
<dbReference type="EMBL" id="UPPP01000105">
    <property type="protein sequence ID" value="VBB09119.1"/>
    <property type="molecule type" value="Genomic_DNA"/>
</dbReference>
<dbReference type="Pfam" id="PF02321">
    <property type="entry name" value="OEP"/>
    <property type="match status" value="2"/>
</dbReference>
<dbReference type="SUPFAM" id="SSF56954">
    <property type="entry name" value="Outer membrane efflux proteins (OEP)"/>
    <property type="match status" value="1"/>
</dbReference>
<dbReference type="GO" id="GO:1990281">
    <property type="term" value="C:efflux pump complex"/>
    <property type="evidence" value="ECO:0007669"/>
    <property type="project" value="TreeGrafter"/>
</dbReference>
<evidence type="ECO:0000313" key="10">
    <source>
        <dbReference type="Proteomes" id="UP000277811"/>
    </source>
</evidence>
<feature type="chain" id="PRO_5019767934" evidence="8">
    <location>
        <begin position="27"/>
        <end position="433"/>
    </location>
</feature>
<keyword evidence="6" id="KW-0472">Membrane</keyword>
<dbReference type="Gene3D" id="1.20.1600.10">
    <property type="entry name" value="Outer membrane efflux proteins (OEP)"/>
    <property type="match status" value="1"/>
</dbReference>
<evidence type="ECO:0000313" key="9">
    <source>
        <dbReference type="EMBL" id="VBB09119.1"/>
    </source>
</evidence>
<comment type="similarity">
    <text evidence="2">Belongs to the outer membrane factor (OMF) (TC 1.B.17) family.</text>
</comment>
<dbReference type="GO" id="GO:0015288">
    <property type="term" value="F:porin activity"/>
    <property type="evidence" value="ECO:0007669"/>
    <property type="project" value="TreeGrafter"/>
</dbReference>
<keyword evidence="5" id="KW-0812">Transmembrane</keyword>
<organism evidence="9 10">
    <name type="scientific">Lucifera butyrica</name>
    <dbReference type="NCBI Taxonomy" id="1351585"/>
    <lineage>
        <taxon>Bacteria</taxon>
        <taxon>Bacillati</taxon>
        <taxon>Bacillota</taxon>
        <taxon>Negativicutes</taxon>
        <taxon>Veillonellales</taxon>
        <taxon>Veillonellaceae</taxon>
        <taxon>Lucifera</taxon>
    </lineage>
</organism>
<evidence type="ECO:0000256" key="7">
    <source>
        <dbReference type="ARBA" id="ARBA00023237"/>
    </source>
</evidence>
<evidence type="ECO:0000256" key="6">
    <source>
        <dbReference type="ARBA" id="ARBA00023136"/>
    </source>
</evidence>
<feature type="signal peptide" evidence="8">
    <location>
        <begin position="1"/>
        <end position="26"/>
    </location>
</feature>
<evidence type="ECO:0000256" key="1">
    <source>
        <dbReference type="ARBA" id="ARBA00004442"/>
    </source>
</evidence>
<keyword evidence="7" id="KW-0998">Cell outer membrane</keyword>
<gene>
    <name evidence="9" type="ORF">LUCI_4405</name>
</gene>
<dbReference type="GO" id="GO:0009279">
    <property type="term" value="C:cell outer membrane"/>
    <property type="evidence" value="ECO:0007669"/>
    <property type="project" value="UniProtKB-SubCell"/>
</dbReference>
<keyword evidence="8" id="KW-0732">Signal</keyword>
<dbReference type="AlphaFoldDB" id="A0A498RCV9"/>
<dbReference type="RefSeq" id="WP_122629933.1">
    <property type="nucleotide sequence ID" value="NZ_UPPP01000105.1"/>
</dbReference>
<keyword evidence="10" id="KW-1185">Reference proteome</keyword>
<reference evidence="9 10" key="1">
    <citation type="submission" date="2018-06" db="EMBL/GenBank/DDBJ databases">
        <authorList>
            <person name="Strepis N."/>
        </authorList>
    </citation>
    <scope>NUCLEOTIDE SEQUENCE [LARGE SCALE GENOMIC DNA]</scope>
    <source>
        <strain evidence="9">LUCI</strain>
    </source>
</reference>
<accession>A0A498RCV9</accession>
<evidence type="ECO:0000256" key="4">
    <source>
        <dbReference type="ARBA" id="ARBA00022452"/>
    </source>
</evidence>
<dbReference type="GO" id="GO:0015562">
    <property type="term" value="F:efflux transmembrane transporter activity"/>
    <property type="evidence" value="ECO:0007669"/>
    <property type="project" value="InterPro"/>
</dbReference>
<keyword evidence="4" id="KW-1134">Transmembrane beta strand</keyword>
<name>A0A498RCV9_9FIRM</name>
<evidence type="ECO:0000256" key="2">
    <source>
        <dbReference type="ARBA" id="ARBA00007613"/>
    </source>
</evidence>
<proteinExistence type="inferred from homology"/>
<dbReference type="InterPro" id="IPR051906">
    <property type="entry name" value="TolC-like"/>
</dbReference>
<dbReference type="Proteomes" id="UP000277811">
    <property type="component" value="Unassembled WGS sequence"/>
</dbReference>
<dbReference type="PANTHER" id="PTHR30026">
    <property type="entry name" value="OUTER MEMBRANE PROTEIN TOLC"/>
    <property type="match status" value="1"/>
</dbReference>
<dbReference type="InterPro" id="IPR003423">
    <property type="entry name" value="OMP_efflux"/>
</dbReference>
<protein>
    <submittedName>
        <fullName evidence="9">Outer membrane efflux protein</fullName>
    </submittedName>
</protein>
<evidence type="ECO:0000256" key="5">
    <source>
        <dbReference type="ARBA" id="ARBA00022692"/>
    </source>
</evidence>
<evidence type="ECO:0000256" key="8">
    <source>
        <dbReference type="SAM" id="SignalP"/>
    </source>
</evidence>
<dbReference type="OrthoDB" id="1674528at2"/>
<comment type="subcellular location">
    <subcellularLocation>
        <location evidence="1">Cell outer membrane</location>
    </subcellularLocation>
</comment>